<gene>
    <name evidence="2" type="ORF">EV682_12265</name>
    <name evidence="1" type="ORF">NCTC11159_03012</name>
</gene>
<organism evidence="1 3">
    <name type="scientific">Iodobacter fluviatilis</name>
    <dbReference type="NCBI Taxonomy" id="537"/>
    <lineage>
        <taxon>Bacteria</taxon>
        <taxon>Pseudomonadati</taxon>
        <taxon>Pseudomonadota</taxon>
        <taxon>Betaproteobacteria</taxon>
        <taxon>Neisseriales</taxon>
        <taxon>Chitinibacteraceae</taxon>
        <taxon>Iodobacter</taxon>
    </lineage>
</organism>
<dbReference type="Proteomes" id="UP000255108">
    <property type="component" value="Unassembled WGS sequence"/>
</dbReference>
<evidence type="ECO:0000313" key="4">
    <source>
        <dbReference type="Proteomes" id="UP000295794"/>
    </source>
</evidence>
<dbReference type="AlphaFoldDB" id="A0A377QBE6"/>
<accession>A0A377QBE6</accession>
<dbReference type="RefSeq" id="WP_115228119.1">
    <property type="nucleotide sequence ID" value="NZ_CAWOLO010000022.1"/>
</dbReference>
<name>A0A377QBE6_9NEIS</name>
<dbReference type="EMBL" id="UGHR01000001">
    <property type="protein sequence ID" value="STQ91929.1"/>
    <property type="molecule type" value="Genomic_DNA"/>
</dbReference>
<dbReference type="EMBL" id="SMBT01000022">
    <property type="protein sequence ID" value="TCU81427.1"/>
    <property type="molecule type" value="Genomic_DNA"/>
</dbReference>
<protein>
    <submittedName>
        <fullName evidence="1">Uncharacterized protein</fullName>
    </submittedName>
</protein>
<evidence type="ECO:0000313" key="2">
    <source>
        <dbReference type="EMBL" id="TCU81427.1"/>
    </source>
</evidence>
<dbReference type="OrthoDB" id="8812562at2"/>
<evidence type="ECO:0000313" key="3">
    <source>
        <dbReference type="Proteomes" id="UP000255108"/>
    </source>
</evidence>
<reference evidence="1 3" key="1">
    <citation type="submission" date="2018-06" db="EMBL/GenBank/DDBJ databases">
        <authorList>
            <consortium name="Pathogen Informatics"/>
            <person name="Doyle S."/>
        </authorList>
    </citation>
    <scope>NUCLEOTIDE SEQUENCE [LARGE SCALE GENOMIC DNA]</scope>
    <source>
        <strain evidence="1 3">NCTC11159</strain>
    </source>
</reference>
<proteinExistence type="predicted"/>
<sequence>MNINLAHLRVQATNGGWIDFAVFDAKSTTGNNSALLAQLTNSARQSGLKVDQSALAFQSSGRLQFVGDKNLVSYLAKSWRPHWTHTINV</sequence>
<dbReference type="Proteomes" id="UP000295794">
    <property type="component" value="Unassembled WGS sequence"/>
</dbReference>
<reference evidence="2 4" key="2">
    <citation type="submission" date="2019-03" db="EMBL/GenBank/DDBJ databases">
        <title>Genomic Encyclopedia of Type Strains, Phase IV (KMG-IV): sequencing the most valuable type-strain genomes for metagenomic binning, comparative biology and taxonomic classification.</title>
        <authorList>
            <person name="Goeker M."/>
        </authorList>
    </citation>
    <scope>NUCLEOTIDE SEQUENCE [LARGE SCALE GENOMIC DNA]</scope>
    <source>
        <strain evidence="2 4">DSM 3764</strain>
    </source>
</reference>
<keyword evidence="4" id="KW-1185">Reference proteome</keyword>
<evidence type="ECO:0000313" key="1">
    <source>
        <dbReference type="EMBL" id="STQ91929.1"/>
    </source>
</evidence>